<dbReference type="Gene3D" id="3.100.10.10">
    <property type="match status" value="1"/>
</dbReference>
<dbReference type="Gene3D" id="4.10.990.10">
    <property type="match status" value="1"/>
</dbReference>
<dbReference type="Pfam" id="PF00828">
    <property type="entry name" value="Ribosomal_L27A"/>
    <property type="match status" value="1"/>
</dbReference>
<proteinExistence type="predicted"/>
<evidence type="ECO:0000259" key="5">
    <source>
        <dbReference type="Pfam" id="PF00828"/>
    </source>
</evidence>
<dbReference type="GO" id="GO:0005840">
    <property type="term" value="C:ribosome"/>
    <property type="evidence" value="ECO:0007669"/>
    <property type="project" value="UniProtKB-KW"/>
</dbReference>
<dbReference type="InterPro" id="IPR027386">
    <property type="entry name" value="Rbsml_uL15_N"/>
</dbReference>
<dbReference type="InterPro" id="IPR036227">
    <property type="entry name" value="Ribosomal_uL15/eL18_sf"/>
</dbReference>
<name>D2EG28_PARA4</name>
<protein>
    <recommendedName>
        <fullName evidence="3">50S ribosomal protein L15</fullName>
    </recommendedName>
</protein>
<dbReference type="GO" id="GO:1990904">
    <property type="term" value="C:ribonucleoprotein complex"/>
    <property type="evidence" value="ECO:0007669"/>
    <property type="project" value="UniProtKB-KW"/>
</dbReference>
<dbReference type="EMBL" id="GG730054">
    <property type="protein sequence ID" value="EEZ92690.1"/>
    <property type="molecule type" value="Genomic_DNA"/>
</dbReference>
<feature type="compositionally biased region" description="Gly residues" evidence="4">
    <location>
        <begin position="25"/>
        <end position="37"/>
    </location>
</feature>
<gene>
    <name evidence="6" type="ORF">BJBARM4_0711</name>
</gene>
<keyword evidence="1 6" id="KW-0689">Ribosomal protein</keyword>
<evidence type="ECO:0000313" key="7">
    <source>
        <dbReference type="Proteomes" id="UP000009375"/>
    </source>
</evidence>
<reference evidence="6 7" key="1">
    <citation type="journal article" date="2010" name="Proc. Natl. Acad. Sci. U.S.A.">
        <title>Enigmatic, ultrasmall, uncultivated Archaea.</title>
        <authorList>
            <person name="Baker B.J."/>
            <person name="Comolli L.R."/>
            <person name="Dick G.J."/>
            <person name="Hauser L.J."/>
            <person name="Hyatt D."/>
            <person name="Dill B.D."/>
            <person name="Land M.L."/>
            <person name="Verberkmoes N.C."/>
            <person name="Hettich R.L."/>
            <person name="Banfield J.F."/>
        </authorList>
    </citation>
    <scope>NUCLEOTIDE SEQUENCE [LARGE SCALE GENOMIC DNA]</scope>
</reference>
<organism evidence="6 7">
    <name type="scientific">Candidatus Parvarchaeum acidiphilum ARMAN-4</name>
    <dbReference type="NCBI Taxonomy" id="662760"/>
    <lineage>
        <taxon>Archaea</taxon>
        <taxon>Candidatus Parvarchaeota</taxon>
        <taxon>Candidatus Parvarchaeum</taxon>
    </lineage>
</organism>
<evidence type="ECO:0000256" key="2">
    <source>
        <dbReference type="ARBA" id="ARBA00023274"/>
    </source>
</evidence>
<feature type="region of interest" description="Disordered" evidence="4">
    <location>
        <begin position="1"/>
        <end position="41"/>
    </location>
</feature>
<evidence type="ECO:0000313" key="6">
    <source>
        <dbReference type="EMBL" id="EEZ92690.1"/>
    </source>
</evidence>
<keyword evidence="2" id="KW-0687">Ribonucleoprotein</keyword>
<dbReference type="InterPro" id="IPR021131">
    <property type="entry name" value="Ribosomal_uL15/eL18"/>
</dbReference>
<dbReference type="Proteomes" id="UP000009375">
    <property type="component" value="Unassembled WGS sequence"/>
</dbReference>
<evidence type="ECO:0000256" key="3">
    <source>
        <dbReference type="ARBA" id="ARBA00035497"/>
    </source>
</evidence>
<dbReference type="SUPFAM" id="SSF52080">
    <property type="entry name" value="Ribosomal proteins L15p and L18e"/>
    <property type="match status" value="1"/>
</dbReference>
<dbReference type="AlphaFoldDB" id="D2EG28"/>
<feature type="domain" description="Large ribosomal subunit protein uL15/eL18" evidence="5">
    <location>
        <begin position="61"/>
        <end position="131"/>
    </location>
</feature>
<accession>D2EG28</accession>
<evidence type="ECO:0000256" key="1">
    <source>
        <dbReference type="ARBA" id="ARBA00022980"/>
    </source>
</evidence>
<evidence type="ECO:0000256" key="4">
    <source>
        <dbReference type="SAM" id="MobiDB-lite"/>
    </source>
</evidence>
<sequence length="133" mass="14556">MNRKHLRGSSTGGRGSGKRARHAGNRGGVGKAGGGKRGQQKLMSFHANTHTYNYSNVKKVPLNLGNVSNLIESLKNKGKIKMNNERYEIKLKELGYSKVCGKFKNEKFKLAVYGKASAKAKDDILANGGEIYE</sequence>